<dbReference type="Proteomes" id="UP000184206">
    <property type="component" value="Unassembled WGS sequence"/>
</dbReference>
<dbReference type="PANTHER" id="PTHR42941:SF1">
    <property type="entry name" value="SLL1037 PROTEIN"/>
    <property type="match status" value="1"/>
</dbReference>
<sequence length="350" mass="36672">MKMNKFWLLSAFLVFVLVLAGCGNGEDDTADDGAEEDATETEEDGAEETTDDGGEAEGETPDFLTLLTGGTSGTYYPLGGEMASNISNETGIQTDALSSNASADNIVDLQNGEAELAMVQTDTVAQAVDGEGAFEGEEVDNVLGLGSLYPETVQIVTTADSGIESIEDLEGMTVSVGAPGSGTFYNAEQILEIHDLSMDDIDAQNLDFGESTGGIQDGNIDAAIITGGTPTGAVEELSATADLRILPVEQDKIDELIDQYPFYAEDTIEAGTYGIEEDVTTVAVMAMIAVSDSLSDDVVYDITAAIYENADSMAHARAEDITVETALDGVGIDLHPGAQNYFDEQGVETD</sequence>
<dbReference type="PROSITE" id="PS51257">
    <property type="entry name" value="PROKAR_LIPOPROTEIN"/>
    <property type="match status" value="1"/>
</dbReference>
<dbReference type="STRING" id="1123231.SAMN02745189_01728"/>
<evidence type="ECO:0000256" key="2">
    <source>
        <dbReference type="SAM" id="SignalP"/>
    </source>
</evidence>
<dbReference type="PANTHER" id="PTHR42941">
    <property type="entry name" value="SLL1037 PROTEIN"/>
    <property type="match status" value="1"/>
</dbReference>
<reference evidence="3 4" key="1">
    <citation type="submission" date="2016-11" db="EMBL/GenBank/DDBJ databases">
        <authorList>
            <person name="Jaros S."/>
            <person name="Januszkiewicz K."/>
            <person name="Wedrychowicz H."/>
        </authorList>
    </citation>
    <scope>NUCLEOTIDE SEQUENCE [LARGE SCALE GENOMIC DNA]</scope>
    <source>
        <strain evidence="3 4">DSM 16010</strain>
    </source>
</reference>
<proteinExistence type="predicted"/>
<dbReference type="OrthoDB" id="9776669at2"/>
<dbReference type="RefSeq" id="WP_072710167.1">
    <property type="nucleotide sequence ID" value="NZ_FRCF01000006.1"/>
</dbReference>
<dbReference type="CDD" id="cd13567">
    <property type="entry name" value="PBP2_TtGluBP"/>
    <property type="match status" value="1"/>
</dbReference>
<evidence type="ECO:0000313" key="4">
    <source>
        <dbReference type="Proteomes" id="UP000184206"/>
    </source>
</evidence>
<keyword evidence="4" id="KW-1185">Reference proteome</keyword>
<dbReference type="SUPFAM" id="SSF53850">
    <property type="entry name" value="Periplasmic binding protein-like II"/>
    <property type="match status" value="1"/>
</dbReference>
<feature type="signal peptide" evidence="2">
    <location>
        <begin position="1"/>
        <end position="20"/>
    </location>
</feature>
<feature type="region of interest" description="Disordered" evidence="1">
    <location>
        <begin position="27"/>
        <end position="68"/>
    </location>
</feature>
<feature type="compositionally biased region" description="Acidic residues" evidence="1">
    <location>
        <begin position="27"/>
        <end position="60"/>
    </location>
</feature>
<dbReference type="InterPro" id="IPR011852">
    <property type="entry name" value="TRAP_TAXI"/>
</dbReference>
<dbReference type="AlphaFoldDB" id="A0A1M7GSM5"/>
<keyword evidence="2" id="KW-0732">Signal</keyword>
<dbReference type="Pfam" id="PF16868">
    <property type="entry name" value="NMT1_3"/>
    <property type="match status" value="1"/>
</dbReference>
<evidence type="ECO:0008006" key="5">
    <source>
        <dbReference type="Google" id="ProtNLM"/>
    </source>
</evidence>
<dbReference type="NCBIfam" id="TIGR02122">
    <property type="entry name" value="TRAP_TAXI"/>
    <property type="match status" value="1"/>
</dbReference>
<dbReference type="EMBL" id="FRCF01000006">
    <property type="protein sequence ID" value="SHM19155.1"/>
    <property type="molecule type" value="Genomic_DNA"/>
</dbReference>
<evidence type="ECO:0000313" key="3">
    <source>
        <dbReference type="EMBL" id="SHM19155.1"/>
    </source>
</evidence>
<organism evidence="3 4">
    <name type="scientific">Lacicoccus alkaliphilus DSM 16010</name>
    <dbReference type="NCBI Taxonomy" id="1123231"/>
    <lineage>
        <taxon>Bacteria</taxon>
        <taxon>Bacillati</taxon>
        <taxon>Bacillota</taxon>
        <taxon>Bacilli</taxon>
        <taxon>Bacillales</taxon>
        <taxon>Salinicoccaceae</taxon>
        <taxon>Lacicoccus</taxon>
    </lineage>
</organism>
<accession>A0A1M7GSM5</accession>
<evidence type="ECO:0000256" key="1">
    <source>
        <dbReference type="SAM" id="MobiDB-lite"/>
    </source>
</evidence>
<gene>
    <name evidence="3" type="ORF">SAMN02745189_01728</name>
</gene>
<dbReference type="Gene3D" id="3.40.190.10">
    <property type="entry name" value="Periplasmic binding protein-like II"/>
    <property type="match status" value="2"/>
</dbReference>
<feature type="chain" id="PRO_5038661564" description="TRAP transporter solute receptor, TAXI family" evidence="2">
    <location>
        <begin position="21"/>
        <end position="350"/>
    </location>
</feature>
<protein>
    <recommendedName>
        <fullName evidence="5">TRAP transporter solute receptor, TAXI family</fullName>
    </recommendedName>
</protein>
<name>A0A1M7GSM5_9BACL</name>